<keyword evidence="2" id="KW-1185">Reference proteome</keyword>
<name>A0A2S7UZR4_9GAMM</name>
<evidence type="ECO:0000313" key="1">
    <source>
        <dbReference type="EMBL" id="PQJ55208.1"/>
    </source>
</evidence>
<sequence length="180" mass="20510">MSVLAEELDKCGNNAEAKALVKLIKEDEGQRRTSLRCNQLLTDVAEAKAKAMSERGLVSHNLEGSPNLRLRNANYKLPSYYGVNFNSNQVEAIAGGYSTAVDVWDAFKKSEKHRAHLLGEIEFYKEQDEIGAAFIEKWKSPHVEYWVVYLTKGYRKNQTKSDKITEIPNKNLFILEVEKK</sequence>
<protein>
    <recommendedName>
        <fullName evidence="3">SCP domain-containing protein</fullName>
    </recommendedName>
</protein>
<accession>A0A2S7UZR4</accession>
<dbReference type="AlphaFoldDB" id="A0A2S7UZR4"/>
<dbReference type="EMBL" id="MSCH01000003">
    <property type="protein sequence ID" value="PQJ55208.1"/>
    <property type="molecule type" value="Genomic_DNA"/>
</dbReference>
<comment type="caution">
    <text evidence="1">The sequence shown here is derived from an EMBL/GenBank/DDBJ whole genome shotgun (WGS) entry which is preliminary data.</text>
</comment>
<dbReference type="InterPro" id="IPR035940">
    <property type="entry name" value="CAP_sf"/>
</dbReference>
<reference evidence="1 2" key="1">
    <citation type="submission" date="2016-12" db="EMBL/GenBank/DDBJ databases">
        <title>Diversity of luminous bacteria.</title>
        <authorList>
            <person name="Yoshizawa S."/>
            <person name="Kogure K."/>
        </authorList>
    </citation>
    <scope>NUCLEOTIDE SEQUENCE [LARGE SCALE GENOMIC DNA]</scope>
    <source>
        <strain evidence="1 2">SA4-48</strain>
    </source>
</reference>
<evidence type="ECO:0008006" key="3">
    <source>
        <dbReference type="Google" id="ProtNLM"/>
    </source>
</evidence>
<proteinExistence type="predicted"/>
<dbReference type="Proteomes" id="UP000239007">
    <property type="component" value="Unassembled WGS sequence"/>
</dbReference>
<evidence type="ECO:0000313" key="2">
    <source>
        <dbReference type="Proteomes" id="UP000239007"/>
    </source>
</evidence>
<dbReference type="Gene3D" id="3.40.33.10">
    <property type="entry name" value="CAP"/>
    <property type="match status" value="1"/>
</dbReference>
<gene>
    <name evidence="1" type="ORF">BTO11_07935</name>
</gene>
<organism evidence="1 2">
    <name type="scientific">Psychrosphaera saromensis</name>
    <dbReference type="NCBI Taxonomy" id="716813"/>
    <lineage>
        <taxon>Bacteria</taxon>
        <taxon>Pseudomonadati</taxon>
        <taxon>Pseudomonadota</taxon>
        <taxon>Gammaproteobacteria</taxon>
        <taxon>Alteromonadales</taxon>
        <taxon>Pseudoalteromonadaceae</taxon>
        <taxon>Psychrosphaera</taxon>
    </lineage>
</organism>